<evidence type="ECO:0000313" key="11">
    <source>
        <dbReference type="EMBL" id="CAH1707341.1"/>
    </source>
</evidence>
<protein>
    <recommendedName>
        <fullName evidence="10">Peptidase S1 domain-containing protein</fullName>
    </recommendedName>
</protein>
<organism evidence="11 12">
    <name type="scientific">Chironomus riparius</name>
    <dbReference type="NCBI Taxonomy" id="315576"/>
    <lineage>
        <taxon>Eukaryota</taxon>
        <taxon>Metazoa</taxon>
        <taxon>Ecdysozoa</taxon>
        <taxon>Arthropoda</taxon>
        <taxon>Hexapoda</taxon>
        <taxon>Insecta</taxon>
        <taxon>Pterygota</taxon>
        <taxon>Neoptera</taxon>
        <taxon>Endopterygota</taxon>
        <taxon>Diptera</taxon>
        <taxon>Nematocera</taxon>
        <taxon>Chironomoidea</taxon>
        <taxon>Chironomidae</taxon>
        <taxon>Chironominae</taxon>
        <taxon>Chironomus</taxon>
    </lineage>
</organism>
<dbReference type="PRINTS" id="PR00722">
    <property type="entry name" value="CHYMOTRYPSIN"/>
</dbReference>
<comment type="similarity">
    <text evidence="8">Belongs to the peptidase S1 family. CLIP subfamily.</text>
</comment>
<dbReference type="GO" id="GO:0006508">
    <property type="term" value="P:proteolysis"/>
    <property type="evidence" value="ECO:0007669"/>
    <property type="project" value="InterPro"/>
</dbReference>
<dbReference type="CDD" id="cd00190">
    <property type="entry name" value="Tryp_SPc"/>
    <property type="match status" value="1"/>
</dbReference>
<keyword evidence="7" id="KW-0325">Glycoprotein</keyword>
<dbReference type="InterPro" id="IPR001314">
    <property type="entry name" value="Peptidase_S1A"/>
</dbReference>
<feature type="chain" id="PRO_5040501168" description="Peptidase S1 domain-containing protein" evidence="9">
    <location>
        <begin position="24"/>
        <end position="443"/>
    </location>
</feature>
<dbReference type="InterPro" id="IPR009003">
    <property type="entry name" value="Peptidase_S1_PA"/>
</dbReference>
<evidence type="ECO:0000256" key="4">
    <source>
        <dbReference type="ARBA" id="ARBA00022729"/>
    </source>
</evidence>
<dbReference type="Pfam" id="PF00089">
    <property type="entry name" value="Trypsin"/>
    <property type="match status" value="1"/>
</dbReference>
<sequence length="443" mass="48504">MKLKLLNIFMVLSTGNFINFCSAGENADHVIIETENIKSDSREGRAINAAATYRLACPGLSECVALRDCPQLLVEATSRCYNSDRSLFCGANQNYEPFICCPVSYTTPSFQGESTNTNSNVNYQDKLSGACGKALIQGSYYKKLGAFPFAARKIELIDVSQSFNLLPGSHTDYSWNDIVGSLLNQFAQLSKNLKASITLFFDFDYFTDLNNGNLVYPCTGSIISRRVILTAAHCALAKADGHRLSSVRIGEFDYSKDPDCAESGFCAPPAINHAISHVVVHPDYINGQYHHDIALLILRTPINYTISAQPICLQRDRTGLTVGKRATVIGWGKISLSNVRSSEMQYLELPLASWDQCLRVYGSSGALDSQKSIEGQWMCAGGEGKDVCSGFGGSSLFITENSISYQIGIMSFGSENCGGLRIPSVYTSVAHFYNWIQDNVPVE</sequence>
<keyword evidence="2" id="KW-0964">Secreted</keyword>
<dbReference type="InterPro" id="IPR018114">
    <property type="entry name" value="TRYPSIN_HIS"/>
</dbReference>
<evidence type="ECO:0000256" key="9">
    <source>
        <dbReference type="SAM" id="SignalP"/>
    </source>
</evidence>
<dbReference type="SMART" id="SM00020">
    <property type="entry name" value="Tryp_SPc"/>
    <property type="match status" value="1"/>
</dbReference>
<gene>
    <name evidence="11" type="ORF">CHIRRI_LOCUS190</name>
</gene>
<dbReference type="PANTHER" id="PTHR24260:SF145">
    <property type="entry name" value="FI17609P1-RELATED"/>
    <property type="match status" value="1"/>
</dbReference>
<evidence type="ECO:0000256" key="7">
    <source>
        <dbReference type="ARBA" id="ARBA00023180"/>
    </source>
</evidence>
<reference evidence="11" key="1">
    <citation type="submission" date="2022-01" db="EMBL/GenBank/DDBJ databases">
        <authorList>
            <person name="King R."/>
        </authorList>
    </citation>
    <scope>NUCLEOTIDE SEQUENCE</scope>
</reference>
<dbReference type="InterPro" id="IPR043504">
    <property type="entry name" value="Peptidase_S1_PA_chymotrypsin"/>
</dbReference>
<dbReference type="GO" id="GO:0004252">
    <property type="term" value="F:serine-type endopeptidase activity"/>
    <property type="evidence" value="ECO:0007669"/>
    <property type="project" value="InterPro"/>
</dbReference>
<feature type="signal peptide" evidence="9">
    <location>
        <begin position="1"/>
        <end position="23"/>
    </location>
</feature>
<evidence type="ECO:0000256" key="8">
    <source>
        <dbReference type="ARBA" id="ARBA00024195"/>
    </source>
</evidence>
<keyword evidence="6" id="KW-1015">Disulfide bond</keyword>
<comment type="subcellular location">
    <subcellularLocation>
        <location evidence="1">Secreted</location>
    </subcellularLocation>
</comment>
<feature type="domain" description="Peptidase S1" evidence="10">
    <location>
        <begin position="178"/>
        <end position="441"/>
    </location>
</feature>
<proteinExistence type="inferred from homology"/>
<dbReference type="SUPFAM" id="SSF50494">
    <property type="entry name" value="Trypsin-like serine proteases"/>
    <property type="match status" value="1"/>
</dbReference>
<dbReference type="Proteomes" id="UP001153620">
    <property type="component" value="Chromosome 1"/>
</dbReference>
<reference evidence="11" key="2">
    <citation type="submission" date="2022-10" db="EMBL/GenBank/DDBJ databases">
        <authorList>
            <consortium name="ENA_rothamsted_submissions"/>
            <consortium name="culmorum"/>
            <person name="King R."/>
        </authorList>
    </citation>
    <scope>NUCLEOTIDE SEQUENCE</scope>
</reference>
<dbReference type="InterPro" id="IPR001254">
    <property type="entry name" value="Trypsin_dom"/>
</dbReference>
<evidence type="ECO:0000256" key="5">
    <source>
        <dbReference type="ARBA" id="ARBA00022859"/>
    </source>
</evidence>
<dbReference type="GO" id="GO:0005576">
    <property type="term" value="C:extracellular region"/>
    <property type="evidence" value="ECO:0007669"/>
    <property type="project" value="UniProtKB-SubCell"/>
</dbReference>
<dbReference type="PROSITE" id="PS50240">
    <property type="entry name" value="TRYPSIN_DOM"/>
    <property type="match status" value="1"/>
</dbReference>
<dbReference type="GO" id="GO:0045087">
    <property type="term" value="P:innate immune response"/>
    <property type="evidence" value="ECO:0007669"/>
    <property type="project" value="UniProtKB-KW"/>
</dbReference>
<dbReference type="EMBL" id="OU895877">
    <property type="protein sequence ID" value="CAH1707341.1"/>
    <property type="molecule type" value="Genomic_DNA"/>
</dbReference>
<dbReference type="Gene3D" id="2.40.10.10">
    <property type="entry name" value="Trypsin-like serine proteases"/>
    <property type="match status" value="2"/>
</dbReference>
<dbReference type="FunFam" id="2.40.10.10:FF:000028">
    <property type="entry name" value="Serine protease easter"/>
    <property type="match status" value="1"/>
</dbReference>
<evidence type="ECO:0000313" key="12">
    <source>
        <dbReference type="Proteomes" id="UP001153620"/>
    </source>
</evidence>
<dbReference type="PANTHER" id="PTHR24260">
    <property type="match status" value="1"/>
</dbReference>
<evidence type="ECO:0000256" key="2">
    <source>
        <dbReference type="ARBA" id="ARBA00022525"/>
    </source>
</evidence>
<evidence type="ECO:0000256" key="3">
    <source>
        <dbReference type="ARBA" id="ARBA00022588"/>
    </source>
</evidence>
<keyword evidence="5" id="KW-0391">Immunity</keyword>
<evidence type="ECO:0000256" key="1">
    <source>
        <dbReference type="ARBA" id="ARBA00004613"/>
    </source>
</evidence>
<evidence type="ECO:0000256" key="6">
    <source>
        <dbReference type="ARBA" id="ARBA00023157"/>
    </source>
</evidence>
<dbReference type="AlphaFoldDB" id="A0A9P0IJ24"/>
<keyword evidence="3" id="KW-0399">Innate immunity</keyword>
<name>A0A9P0IJ24_9DIPT</name>
<evidence type="ECO:0000259" key="10">
    <source>
        <dbReference type="PROSITE" id="PS50240"/>
    </source>
</evidence>
<dbReference type="PROSITE" id="PS00134">
    <property type="entry name" value="TRYPSIN_HIS"/>
    <property type="match status" value="1"/>
</dbReference>
<keyword evidence="12" id="KW-1185">Reference proteome</keyword>
<accession>A0A9P0IJ24</accession>
<dbReference type="InterPro" id="IPR051333">
    <property type="entry name" value="CLIP_Serine_Protease"/>
</dbReference>
<keyword evidence="4 9" id="KW-0732">Signal</keyword>